<reference evidence="3" key="1">
    <citation type="submission" date="2019-11" db="EMBL/GenBank/DDBJ databases">
        <title>Complete genome sequence of Corynebacterium kalinowskii 1959, a novel Corynebacterium species isolated from soil of a small paddock in Vilsendorf, Germany.</title>
        <authorList>
            <person name="Schaffert L."/>
            <person name="Ruwe M."/>
            <person name="Milse J."/>
            <person name="Hanuschka K."/>
            <person name="Ortseifen V."/>
            <person name="Droste J."/>
            <person name="Brandt D."/>
            <person name="Schlueter L."/>
            <person name="Kutter Y."/>
            <person name="Vinke S."/>
            <person name="Viehoefer P."/>
            <person name="Jacob L."/>
            <person name="Luebke N.-C."/>
            <person name="Schulte-Berndt E."/>
            <person name="Hain C."/>
            <person name="Linder M."/>
            <person name="Schmidt P."/>
            <person name="Wollenschlaeger L."/>
            <person name="Luttermann T."/>
            <person name="Thieme E."/>
            <person name="Hassa J."/>
            <person name="Haak M."/>
            <person name="Wittchen M."/>
            <person name="Mentz A."/>
            <person name="Persicke M."/>
            <person name="Busche T."/>
            <person name="Ruckert C."/>
        </authorList>
    </citation>
    <scope>NUCLEOTIDE SEQUENCE [LARGE SCALE GENOMIC DNA]</scope>
    <source>
        <strain evidence="3">1959</strain>
    </source>
</reference>
<feature type="transmembrane region" description="Helical" evidence="1">
    <location>
        <begin position="114"/>
        <end position="133"/>
    </location>
</feature>
<feature type="transmembrane region" description="Helical" evidence="1">
    <location>
        <begin position="182"/>
        <end position="208"/>
    </location>
</feature>
<evidence type="ECO:0000256" key="1">
    <source>
        <dbReference type="SAM" id="Phobius"/>
    </source>
</evidence>
<dbReference type="InterPro" id="IPR038728">
    <property type="entry name" value="YkvI-like"/>
</dbReference>
<evidence type="ECO:0008006" key="4">
    <source>
        <dbReference type="Google" id="ProtNLM"/>
    </source>
</evidence>
<dbReference type="PANTHER" id="PTHR37814:SF1">
    <property type="entry name" value="MEMBRANE PROTEIN"/>
    <property type="match status" value="1"/>
</dbReference>
<feature type="transmembrane region" description="Helical" evidence="1">
    <location>
        <begin position="84"/>
        <end position="102"/>
    </location>
</feature>
<keyword evidence="1" id="KW-0472">Membrane</keyword>
<feature type="transmembrane region" description="Helical" evidence="1">
    <location>
        <begin position="299"/>
        <end position="318"/>
    </location>
</feature>
<name>A0A6B8VB83_9CORY</name>
<feature type="transmembrane region" description="Helical" evidence="1">
    <location>
        <begin position="140"/>
        <end position="162"/>
    </location>
</feature>
<feature type="transmembrane region" description="Helical" evidence="1">
    <location>
        <begin position="324"/>
        <end position="348"/>
    </location>
</feature>
<keyword evidence="1" id="KW-1133">Transmembrane helix</keyword>
<dbReference type="RefSeq" id="WP_407643757.1">
    <property type="nucleotide sequence ID" value="NZ_CP046452.1"/>
</dbReference>
<dbReference type="Proteomes" id="UP000427071">
    <property type="component" value="Chromosome"/>
</dbReference>
<proteinExistence type="predicted"/>
<feature type="transmembrane region" description="Helical" evidence="1">
    <location>
        <begin position="41"/>
        <end position="64"/>
    </location>
</feature>
<evidence type="ECO:0000313" key="3">
    <source>
        <dbReference type="Proteomes" id="UP000427071"/>
    </source>
</evidence>
<protein>
    <recommendedName>
        <fullName evidence="4">Membrane protein YkvI</fullName>
    </recommendedName>
</protein>
<keyword evidence="3" id="KW-1185">Reference proteome</keyword>
<feature type="transmembrane region" description="Helical" evidence="1">
    <location>
        <begin position="220"/>
        <end position="243"/>
    </location>
</feature>
<organism evidence="2 3">
    <name type="scientific">Corynebacterium kalinowskii</name>
    <dbReference type="NCBI Taxonomy" id="2675216"/>
    <lineage>
        <taxon>Bacteria</taxon>
        <taxon>Bacillati</taxon>
        <taxon>Actinomycetota</taxon>
        <taxon>Actinomycetes</taxon>
        <taxon>Mycobacteriales</taxon>
        <taxon>Corynebacteriaceae</taxon>
        <taxon>Corynebacterium</taxon>
    </lineage>
</organism>
<gene>
    <name evidence="2" type="ORF">CKALI_02725</name>
</gene>
<keyword evidence="1" id="KW-0812">Transmembrane</keyword>
<evidence type="ECO:0000313" key="2">
    <source>
        <dbReference type="EMBL" id="QGU01433.1"/>
    </source>
</evidence>
<dbReference type="PANTHER" id="PTHR37814">
    <property type="entry name" value="CONSERVED MEMBRANE PROTEIN"/>
    <property type="match status" value="1"/>
</dbReference>
<accession>A0A6B8VB83</accession>
<dbReference type="EMBL" id="CP046452">
    <property type="protein sequence ID" value="QGU01433.1"/>
    <property type="molecule type" value="Genomic_DNA"/>
</dbReference>
<dbReference type="AlphaFoldDB" id="A0A6B8VB83"/>
<feature type="transmembrane region" description="Helical" evidence="1">
    <location>
        <begin position="263"/>
        <end position="287"/>
    </location>
</feature>
<dbReference type="KEGG" id="ckw:CKALI_02725"/>
<sequence length="437" mass="47816">MTTSRSFAIAMSFVGLLVGAGFATGQEVVQYFTSFGVHGVWGIIVAGAIMTLAGTVFLQLGSYFHASEHNTVFRQVTHPIISKLLDISVIITLFSIGFVMLAGAGSSMSQQFGWPTWAGSTLMLVLVMACGLLDVNKVSTVIGAVTPLIIIAVVFVSIYTLLNMPSDPAAMMELSSQIDSPVSNWLVSALNYNGLALILAVSMSLVIGGDHLDPHEAGRGGFWGGITYTALMGLAFFALLMNADKVMVSDIPMLYILSSIHPVLGFVMSIIIFLMIFNTAIGMFYALGKRLSAGREERYLPIFIVGCLAGYAVSFFGFKTLMAFVYPVIGYIGMFMVVVLVYAWLISFKDIKDEARRRARIKALLRLKLRPDHEYDEAKDAVIGEELKESVVDEEELLTNVLEEVADDLHKDDAVDFDVEDFDIDDHDVDEYLEAAR</sequence>